<organism evidence="4 5">
    <name type="scientific">Gulosibacter molinativorax</name>
    <dbReference type="NCBI Taxonomy" id="256821"/>
    <lineage>
        <taxon>Bacteria</taxon>
        <taxon>Bacillati</taxon>
        <taxon>Actinomycetota</taxon>
        <taxon>Actinomycetes</taxon>
        <taxon>Micrococcales</taxon>
        <taxon>Microbacteriaceae</taxon>
        <taxon>Gulosibacter</taxon>
    </lineage>
</organism>
<keyword evidence="5" id="KW-1185">Reference proteome</keyword>
<dbReference type="InterPro" id="IPR008972">
    <property type="entry name" value="Cupredoxin"/>
</dbReference>
<evidence type="ECO:0000313" key="4">
    <source>
        <dbReference type="EMBL" id="MDJ1370485.1"/>
    </source>
</evidence>
<name>A0ABT7C623_9MICO</name>
<dbReference type="InterPro" id="IPR011706">
    <property type="entry name" value="Cu-oxidase_C"/>
</dbReference>
<feature type="domain" description="Plastocyanin-like" evidence="3">
    <location>
        <begin position="128"/>
        <end position="195"/>
    </location>
</feature>
<dbReference type="Gene3D" id="2.60.40.420">
    <property type="entry name" value="Cupredoxins - blue copper proteins"/>
    <property type="match status" value="3"/>
</dbReference>
<dbReference type="EMBL" id="PXVD01000005">
    <property type="protein sequence ID" value="MDJ1370485.1"/>
    <property type="molecule type" value="Genomic_DNA"/>
</dbReference>
<gene>
    <name evidence="4" type="ORF">C7K25_03715</name>
</gene>
<dbReference type="PANTHER" id="PTHR48267">
    <property type="entry name" value="CUPREDOXIN SUPERFAMILY PROTEIN"/>
    <property type="match status" value="1"/>
</dbReference>
<dbReference type="CDD" id="cd13844">
    <property type="entry name" value="CuRO_1_BOD_CotA_like"/>
    <property type="match status" value="1"/>
</dbReference>
<dbReference type="InterPro" id="IPR045087">
    <property type="entry name" value="Cu-oxidase_fam"/>
</dbReference>
<dbReference type="Pfam" id="PF07731">
    <property type="entry name" value="Cu-oxidase_2"/>
    <property type="match status" value="1"/>
</dbReference>
<dbReference type="Pfam" id="PF07732">
    <property type="entry name" value="Cu-oxidase_3"/>
    <property type="match status" value="2"/>
</dbReference>
<reference evidence="4" key="2">
    <citation type="journal article" date="2022" name="Sci. Rep.">
        <title>In silico prediction of the enzymes involved in the degradation of the herbicide molinate by Gulosibacter molinativorax ON4T.</title>
        <authorList>
            <person name="Lopes A.R."/>
            <person name="Bunin E."/>
            <person name="Viana A.T."/>
            <person name="Froufe H."/>
            <person name="Munoz-Merida A."/>
            <person name="Pinho D."/>
            <person name="Figueiredo J."/>
            <person name="Barroso C."/>
            <person name="Vaz-Moreira I."/>
            <person name="Bellanger X."/>
            <person name="Egas C."/>
            <person name="Nunes O.C."/>
        </authorList>
    </citation>
    <scope>NUCLEOTIDE SEQUENCE</scope>
    <source>
        <strain evidence="4">ON4</strain>
    </source>
</reference>
<evidence type="ECO:0000313" key="5">
    <source>
        <dbReference type="Proteomes" id="UP001170379"/>
    </source>
</evidence>
<comment type="caution">
    <text evidence="4">The sequence shown here is derived from an EMBL/GenBank/DDBJ whole genome shotgun (WGS) entry which is preliminary data.</text>
</comment>
<proteinExistence type="inferred from homology"/>
<evidence type="ECO:0000259" key="2">
    <source>
        <dbReference type="Pfam" id="PF07731"/>
    </source>
</evidence>
<evidence type="ECO:0008006" key="6">
    <source>
        <dbReference type="Google" id="ProtNLM"/>
    </source>
</evidence>
<dbReference type="Proteomes" id="UP001170379">
    <property type="component" value="Unassembled WGS sequence"/>
</dbReference>
<dbReference type="SUPFAM" id="SSF49503">
    <property type="entry name" value="Cupredoxins"/>
    <property type="match status" value="2"/>
</dbReference>
<reference evidence="4" key="1">
    <citation type="submission" date="2018-03" db="EMBL/GenBank/DDBJ databases">
        <authorList>
            <person name="Nunes O.C."/>
            <person name="Lopes A.R."/>
            <person name="Froufe H."/>
            <person name="Munoz-Merida A."/>
            <person name="Barroso C."/>
            <person name="Egas C."/>
        </authorList>
    </citation>
    <scope>NUCLEOTIDE SEQUENCE</scope>
    <source>
        <strain evidence="4">ON4</strain>
    </source>
</reference>
<dbReference type="InterPro" id="IPR011707">
    <property type="entry name" value="Cu-oxidase-like_N"/>
</dbReference>
<accession>A0ABT7C623</accession>
<comment type="similarity">
    <text evidence="1">Belongs to the multicopper oxidase family.</text>
</comment>
<dbReference type="PANTHER" id="PTHR48267:SF1">
    <property type="entry name" value="BILIRUBIN OXIDASE"/>
    <property type="match status" value="1"/>
</dbReference>
<sequence length="601" mass="66218">MVGCMAKSQKFPLTPFVDPLPLPRRLIAAEHGGELSVSIRSGAHSFHRDLPSSQVWGYEGTAPGPTIEVESGEQVRVRWRNELDGEFPVDVTIAPDEVDAEGVPVQCLPGLSGGTPDDNVSALSGYSVVHLHGGLTPAVYDGWTENLFAPGQDAYNTYPGKQRASMLWYHDHVMGVTRFNVYAGLAGLWIIRDERERELGLPEGGPYEVPLLLQDRNFGVGADGTLTGRLVHKTDPGVMEAFAPFTVVNGKVWPFLNVEPTTYRFRALNGSNARTFRLVLLRDGAPDHGRITQIGTDAGLLREPVEVPEDGLILASAERADLLVDFSDLPEGTVLTLYNTAGAPFDGAPFPAAEAEDAADLDAMLPFPQVMQFRVGPRVGPGEVKSQPVPHKLATDYVRVRDEELDGAPRRAIALVEREMAGMPNMLTMRELEAVGDGAESTESLVKISDGDDVTRYRSVAAHFEDTTTFFPMLGEYEIWQLINLTEDTHPIHVHLDPFQIVARRPITWSIPDGGIGDRDLTAEVTIGRGPDDGLDHGIDDNERGLKDTVRVNPNEIVEIAVRFHTYAGRFMYHCHILEHEDRDMMRPFVTMPMELMPFMS</sequence>
<feature type="domain" description="Plastocyanin-like" evidence="2">
    <location>
        <begin position="465"/>
        <end position="593"/>
    </location>
</feature>
<evidence type="ECO:0000256" key="1">
    <source>
        <dbReference type="ARBA" id="ARBA00010609"/>
    </source>
</evidence>
<feature type="domain" description="Plastocyanin-like" evidence="3">
    <location>
        <begin position="52"/>
        <end position="88"/>
    </location>
</feature>
<protein>
    <recommendedName>
        <fullName evidence="6">Phenoxazinone synthase</fullName>
    </recommendedName>
</protein>
<evidence type="ECO:0000259" key="3">
    <source>
        <dbReference type="Pfam" id="PF07732"/>
    </source>
</evidence>